<dbReference type="InterPro" id="IPR013096">
    <property type="entry name" value="Cupin_2"/>
</dbReference>
<dbReference type="InterPro" id="IPR014500">
    <property type="entry name" value="UCP019307_cupin"/>
</dbReference>
<dbReference type="EMBL" id="BAVZ01000006">
    <property type="protein sequence ID" value="GAF08468.1"/>
    <property type="molecule type" value="Genomic_DNA"/>
</dbReference>
<dbReference type="PIRSF" id="PIRSF019307">
    <property type="entry name" value="UCP019307"/>
    <property type="match status" value="1"/>
</dbReference>
<dbReference type="InterPro" id="IPR014710">
    <property type="entry name" value="RmlC-like_jellyroll"/>
</dbReference>
<proteinExistence type="predicted"/>
<dbReference type="InterPro" id="IPR047121">
    <property type="entry name" value="YjiB-like"/>
</dbReference>
<dbReference type="SUPFAM" id="SSF51182">
    <property type="entry name" value="RmlC-like cupins"/>
    <property type="match status" value="1"/>
</dbReference>
<dbReference type="Gene3D" id="2.60.120.10">
    <property type="entry name" value="Jelly Rolls"/>
    <property type="match status" value="1"/>
</dbReference>
<dbReference type="Pfam" id="PF07883">
    <property type="entry name" value="Cupin_2"/>
    <property type="match status" value="1"/>
</dbReference>
<dbReference type="PANTHER" id="PTHR36448">
    <property type="entry name" value="BLR7373 PROTEIN"/>
    <property type="match status" value="1"/>
</dbReference>
<protein>
    <submittedName>
        <fullName evidence="2">Cupin domain protein</fullName>
    </submittedName>
</protein>
<dbReference type="Proteomes" id="UP000019364">
    <property type="component" value="Unassembled WGS sequence"/>
</dbReference>
<evidence type="ECO:0000313" key="2">
    <source>
        <dbReference type="EMBL" id="GAF08468.1"/>
    </source>
</evidence>
<dbReference type="OrthoDB" id="9791759at2"/>
<dbReference type="RefSeq" id="WP_036648864.1">
    <property type="nucleotide sequence ID" value="NZ_BAVZ01000006.1"/>
</dbReference>
<dbReference type="AlphaFoldDB" id="W7YL50"/>
<dbReference type="STRING" id="1236976.JCM16418_2547"/>
<comment type="caution">
    <text evidence="2">The sequence shown here is derived from an EMBL/GenBank/DDBJ whole genome shotgun (WGS) entry which is preliminary data.</text>
</comment>
<evidence type="ECO:0000313" key="3">
    <source>
        <dbReference type="Proteomes" id="UP000019364"/>
    </source>
</evidence>
<dbReference type="InterPro" id="IPR011051">
    <property type="entry name" value="RmlC_Cupin_sf"/>
</dbReference>
<keyword evidence="3" id="KW-1185">Reference proteome</keyword>
<name>W7YL50_9BACL</name>
<feature type="domain" description="Cupin type-2" evidence="1">
    <location>
        <begin position="58"/>
        <end position="105"/>
    </location>
</feature>
<accession>W7YL50</accession>
<gene>
    <name evidence="2" type="ORF">JCM16418_2547</name>
</gene>
<sequence length="169" mass="18538">MNSSDLQTYLYADDGLIPNHPTLPVLHYRGVMQRPAETEACFNKNGWLNSWTNGVFSYHHYHSNTHEVLGIIRGNAILQLGGSKGDQLKVQAGDVIVLPAGTGHKKCSASADFKVVGAYPDGMDYNVRTGEQGERPQVLEEITRVPLPTTDPVFGANGPLLHQWNSDLI</sequence>
<dbReference type="PANTHER" id="PTHR36448:SF2">
    <property type="entry name" value="CUPIN TYPE-1 DOMAIN-CONTAINING PROTEIN"/>
    <property type="match status" value="1"/>
</dbReference>
<evidence type="ECO:0000259" key="1">
    <source>
        <dbReference type="Pfam" id="PF07883"/>
    </source>
</evidence>
<organism evidence="2 3">
    <name type="scientific">Paenibacillus pini JCM 16418</name>
    <dbReference type="NCBI Taxonomy" id="1236976"/>
    <lineage>
        <taxon>Bacteria</taxon>
        <taxon>Bacillati</taxon>
        <taxon>Bacillota</taxon>
        <taxon>Bacilli</taxon>
        <taxon>Bacillales</taxon>
        <taxon>Paenibacillaceae</taxon>
        <taxon>Paenibacillus</taxon>
    </lineage>
</organism>
<dbReference type="eggNOG" id="COG4297">
    <property type="taxonomic scope" value="Bacteria"/>
</dbReference>
<dbReference type="CDD" id="cd02219">
    <property type="entry name" value="cupin_YjlB-like"/>
    <property type="match status" value="1"/>
</dbReference>
<reference evidence="2 3" key="1">
    <citation type="journal article" date="2014" name="Genome Announc.">
        <title>Draft Genome Sequence of Paenibacillus pini JCM 16418T, Isolated from the Rhizosphere of Pine Tree.</title>
        <authorList>
            <person name="Yuki M."/>
            <person name="Oshima K."/>
            <person name="Suda W."/>
            <person name="Oshida Y."/>
            <person name="Kitamura K."/>
            <person name="Iida Y."/>
            <person name="Hattori M."/>
            <person name="Ohkuma M."/>
        </authorList>
    </citation>
    <scope>NUCLEOTIDE SEQUENCE [LARGE SCALE GENOMIC DNA]</scope>
    <source>
        <strain evidence="2 3">JCM 16418</strain>
    </source>
</reference>